<sequence length="368" mass="42353">MIAFQEGCPQMDSLTEIMYRSHVSIIAQKQSSMEGDHHHVVLHGVCIILAMASQMISETFHLLASGTCGGGGLFRTTLHNVSETFDLEVTMDSWADSTWILLRLWNTAWLLHAIFTVYQRNVSGPVSCNPEIHPPFFYLMWTMINVAKITWLFLWNKHYLLLSLFFIWIIPVNSFHMLFVSYRNLYRHRAWLAINNPKVPWLTRYLTQNGIALFGWWTLQEALVCSAVVLRYQGGLSDSLVSSLVLTLLLLGMLIWFVFESVIFSKYIRYTFTVYPVLIVGLGAMFSRGYRVHDLPTSTIYCGFLMLVATLLNVVRLITTCFCPDYTFKYLTKTPNNKPDFCKTVFQPNEKNTVALQPGFINPNFYNN</sequence>
<feature type="transmembrane region" description="Helical" evidence="1">
    <location>
        <begin position="239"/>
        <end position="258"/>
    </location>
</feature>
<evidence type="ECO:0000256" key="1">
    <source>
        <dbReference type="SAM" id="Phobius"/>
    </source>
</evidence>
<organism evidence="2 3">
    <name type="scientific">Umbra pygmaea</name>
    <name type="common">Eastern mudminnow</name>
    <dbReference type="NCBI Taxonomy" id="75934"/>
    <lineage>
        <taxon>Eukaryota</taxon>
        <taxon>Metazoa</taxon>
        <taxon>Chordata</taxon>
        <taxon>Craniata</taxon>
        <taxon>Vertebrata</taxon>
        <taxon>Euteleostomi</taxon>
        <taxon>Actinopterygii</taxon>
        <taxon>Neopterygii</taxon>
        <taxon>Teleostei</taxon>
        <taxon>Protacanthopterygii</taxon>
        <taxon>Esociformes</taxon>
        <taxon>Umbridae</taxon>
        <taxon>Umbra</taxon>
    </lineage>
</organism>
<keyword evidence="1" id="KW-0812">Transmembrane</keyword>
<keyword evidence="1" id="KW-1133">Transmembrane helix</keyword>
<name>A0ABD0XUQ5_UMBPY</name>
<dbReference type="PANTHER" id="PTHR33802">
    <property type="entry name" value="SI:CH211-161H7.5-RELATED"/>
    <property type="match status" value="1"/>
</dbReference>
<feature type="transmembrane region" description="Helical" evidence="1">
    <location>
        <begin position="97"/>
        <end position="115"/>
    </location>
</feature>
<comment type="caution">
    <text evidence="2">The sequence shown here is derived from an EMBL/GenBank/DDBJ whole genome shotgun (WGS) entry which is preliminary data.</text>
</comment>
<feature type="transmembrane region" description="Helical" evidence="1">
    <location>
        <begin position="267"/>
        <end position="286"/>
    </location>
</feature>
<evidence type="ECO:0000313" key="2">
    <source>
        <dbReference type="EMBL" id="KAL1006815.1"/>
    </source>
</evidence>
<dbReference type="Proteomes" id="UP001557470">
    <property type="component" value="Unassembled WGS sequence"/>
</dbReference>
<dbReference type="EMBL" id="JAGEUA010000002">
    <property type="protein sequence ID" value="KAL1006815.1"/>
    <property type="molecule type" value="Genomic_DNA"/>
</dbReference>
<gene>
    <name evidence="2" type="ORF">UPYG_G00077530</name>
</gene>
<proteinExistence type="predicted"/>
<reference evidence="2 3" key="1">
    <citation type="submission" date="2024-06" db="EMBL/GenBank/DDBJ databases">
        <authorList>
            <person name="Pan Q."/>
            <person name="Wen M."/>
            <person name="Jouanno E."/>
            <person name="Zahm M."/>
            <person name="Klopp C."/>
            <person name="Cabau C."/>
            <person name="Louis A."/>
            <person name="Berthelot C."/>
            <person name="Parey E."/>
            <person name="Roest Crollius H."/>
            <person name="Montfort J."/>
            <person name="Robinson-Rechavi M."/>
            <person name="Bouchez O."/>
            <person name="Lampietro C."/>
            <person name="Lopez Roques C."/>
            <person name="Donnadieu C."/>
            <person name="Postlethwait J."/>
            <person name="Bobe J."/>
            <person name="Verreycken H."/>
            <person name="Guiguen Y."/>
        </authorList>
    </citation>
    <scope>NUCLEOTIDE SEQUENCE [LARGE SCALE GENOMIC DNA]</scope>
    <source>
        <strain evidence="2">Up_M1</strain>
        <tissue evidence="2">Testis</tissue>
    </source>
</reference>
<dbReference type="AlphaFoldDB" id="A0ABD0XUQ5"/>
<dbReference type="PANTHER" id="PTHR33802:SF3">
    <property type="match status" value="1"/>
</dbReference>
<feature type="transmembrane region" description="Helical" evidence="1">
    <location>
        <begin position="160"/>
        <end position="180"/>
    </location>
</feature>
<accession>A0ABD0XUQ5</accession>
<keyword evidence="3" id="KW-1185">Reference proteome</keyword>
<protein>
    <submittedName>
        <fullName evidence="2">Uncharacterized protein</fullName>
    </submittedName>
</protein>
<feature type="transmembrane region" description="Helical" evidence="1">
    <location>
        <begin position="136"/>
        <end position="154"/>
    </location>
</feature>
<evidence type="ECO:0000313" key="3">
    <source>
        <dbReference type="Proteomes" id="UP001557470"/>
    </source>
</evidence>
<keyword evidence="1" id="KW-0472">Membrane</keyword>
<feature type="transmembrane region" description="Helical" evidence="1">
    <location>
        <begin position="298"/>
        <end position="319"/>
    </location>
</feature>